<comment type="caution">
    <text evidence="2">The sequence shown here is derived from an EMBL/GenBank/DDBJ whole genome shotgun (WGS) entry which is preliminary data.</text>
</comment>
<dbReference type="EMBL" id="BRZA01000002">
    <property type="protein sequence ID" value="GLC88655.1"/>
    <property type="molecule type" value="Genomic_DNA"/>
</dbReference>
<dbReference type="RefSeq" id="WP_264988416.1">
    <property type="nucleotide sequence ID" value="NZ_BRZA01000002.1"/>
</dbReference>
<name>A0ABQ5NK59_9BACI</name>
<accession>A0ABQ5NK59</accession>
<organism evidence="2 3">
    <name type="scientific">Lysinibacillus piscis</name>
    <dbReference type="NCBI Taxonomy" id="2518931"/>
    <lineage>
        <taxon>Bacteria</taxon>
        <taxon>Bacillati</taxon>
        <taxon>Bacillota</taxon>
        <taxon>Bacilli</taxon>
        <taxon>Bacillales</taxon>
        <taxon>Bacillaceae</taxon>
        <taxon>Lysinibacillus</taxon>
    </lineage>
</organism>
<feature type="region of interest" description="Disordered" evidence="1">
    <location>
        <begin position="39"/>
        <end position="58"/>
    </location>
</feature>
<sequence>MDKKDLIYAIVTGAQQLNDVNMSYVAGLIAGLRKNAVEQKRSQEKEPKSPDEQLNDIA</sequence>
<keyword evidence="3" id="KW-1185">Reference proteome</keyword>
<evidence type="ECO:0000313" key="2">
    <source>
        <dbReference type="EMBL" id="GLC88655.1"/>
    </source>
</evidence>
<dbReference type="Proteomes" id="UP001065593">
    <property type="component" value="Unassembled WGS sequence"/>
</dbReference>
<gene>
    <name evidence="2" type="ORF">LYSBPC_17820</name>
</gene>
<feature type="compositionally biased region" description="Basic and acidic residues" evidence="1">
    <location>
        <begin position="39"/>
        <end position="51"/>
    </location>
</feature>
<reference evidence="2" key="1">
    <citation type="submission" date="2022-08" db="EMBL/GenBank/DDBJ databases">
        <title>Draft genome sequence of Lysinibacillus sp. strain KH24.</title>
        <authorList>
            <person name="Kanbe H."/>
            <person name="Itoh H."/>
        </authorList>
    </citation>
    <scope>NUCLEOTIDE SEQUENCE</scope>
    <source>
        <strain evidence="2">KH24</strain>
    </source>
</reference>
<evidence type="ECO:0000313" key="3">
    <source>
        <dbReference type="Proteomes" id="UP001065593"/>
    </source>
</evidence>
<proteinExistence type="predicted"/>
<protein>
    <submittedName>
        <fullName evidence="2">Uncharacterized protein</fullName>
    </submittedName>
</protein>
<evidence type="ECO:0000256" key="1">
    <source>
        <dbReference type="SAM" id="MobiDB-lite"/>
    </source>
</evidence>